<keyword evidence="10" id="KW-1185">Reference proteome</keyword>
<dbReference type="InterPro" id="IPR036869">
    <property type="entry name" value="J_dom_sf"/>
</dbReference>
<feature type="region of interest" description="Disordered" evidence="7">
    <location>
        <begin position="185"/>
        <end position="204"/>
    </location>
</feature>
<evidence type="ECO:0000313" key="10">
    <source>
        <dbReference type="Proteomes" id="UP000232638"/>
    </source>
</evidence>
<dbReference type="EMBL" id="CP020370">
    <property type="protein sequence ID" value="AUB84627.1"/>
    <property type="molecule type" value="Genomic_DNA"/>
</dbReference>
<comment type="similarity">
    <text evidence="6">Belongs to the TIM14 family.</text>
</comment>
<dbReference type="PANTHER" id="PTHR12763">
    <property type="match status" value="1"/>
</dbReference>
<evidence type="ECO:0000256" key="5">
    <source>
        <dbReference type="ARBA" id="ARBA00023186"/>
    </source>
</evidence>
<evidence type="ECO:0000256" key="7">
    <source>
        <dbReference type="SAM" id="MobiDB-lite"/>
    </source>
</evidence>
<dbReference type="AlphaFoldDB" id="A0A2K8UGH7"/>
<evidence type="ECO:0000259" key="8">
    <source>
        <dbReference type="PROSITE" id="PS50076"/>
    </source>
</evidence>
<comment type="subcellular location">
    <subcellularLocation>
        <location evidence="1">Membrane</location>
        <topology evidence="1">Single-pass membrane protein</topology>
    </subcellularLocation>
</comment>
<dbReference type="CDD" id="cd06257">
    <property type="entry name" value="DnaJ"/>
    <property type="match status" value="1"/>
</dbReference>
<dbReference type="PROSITE" id="PS50076">
    <property type="entry name" value="DNAJ_2"/>
    <property type="match status" value="1"/>
</dbReference>
<dbReference type="PANTHER" id="PTHR12763:SF28">
    <property type="entry name" value="GEO10507P1-RELATED"/>
    <property type="match status" value="1"/>
</dbReference>
<keyword evidence="3" id="KW-1133">Transmembrane helix</keyword>
<dbReference type="KEGG" id="tsy:THSYN_03370"/>
<organism evidence="9 10">
    <name type="scientific">Candidatus Thiodictyon syntrophicum</name>
    <dbReference type="NCBI Taxonomy" id="1166950"/>
    <lineage>
        <taxon>Bacteria</taxon>
        <taxon>Pseudomonadati</taxon>
        <taxon>Pseudomonadota</taxon>
        <taxon>Gammaproteobacteria</taxon>
        <taxon>Chromatiales</taxon>
        <taxon>Chromatiaceae</taxon>
        <taxon>Thiodictyon</taxon>
    </lineage>
</organism>
<keyword evidence="4" id="KW-0472">Membrane</keyword>
<evidence type="ECO:0000256" key="3">
    <source>
        <dbReference type="ARBA" id="ARBA00022989"/>
    </source>
</evidence>
<evidence type="ECO:0000313" key="9">
    <source>
        <dbReference type="EMBL" id="AUB84627.1"/>
    </source>
</evidence>
<evidence type="ECO:0000256" key="2">
    <source>
        <dbReference type="ARBA" id="ARBA00022692"/>
    </source>
</evidence>
<dbReference type="GO" id="GO:0016020">
    <property type="term" value="C:membrane"/>
    <property type="evidence" value="ECO:0007669"/>
    <property type="project" value="UniProtKB-SubCell"/>
</dbReference>
<dbReference type="FunFam" id="1.10.287.110:FF:000001">
    <property type="entry name" value="Import inner membrane translocase subunit tim14"/>
    <property type="match status" value="1"/>
</dbReference>
<evidence type="ECO:0000256" key="4">
    <source>
        <dbReference type="ARBA" id="ARBA00023136"/>
    </source>
</evidence>
<dbReference type="InterPro" id="IPR001623">
    <property type="entry name" value="DnaJ_domain"/>
</dbReference>
<reference evidence="9 10" key="1">
    <citation type="submission" date="2017-03" db="EMBL/GenBank/DDBJ databases">
        <title>Complete genome sequence of Candidatus 'Thiodictyon syntrophicum' sp. nov. strain Cad16T, a photolithoautotroph purple sulfur bacterium isolated from an alpine meromictic lake.</title>
        <authorList>
            <person name="Luedin S.M."/>
            <person name="Pothier J.F."/>
            <person name="Danza F."/>
            <person name="Storelli N."/>
            <person name="Wittwer M."/>
            <person name="Tonolla M."/>
        </authorList>
    </citation>
    <scope>NUCLEOTIDE SEQUENCE [LARGE SCALE GENOMIC DNA]</scope>
    <source>
        <strain evidence="9 10">Cad16T</strain>
    </source>
</reference>
<gene>
    <name evidence="9" type="ORF">THSYN_03370</name>
</gene>
<dbReference type="SMART" id="SM00271">
    <property type="entry name" value="DnaJ"/>
    <property type="match status" value="1"/>
</dbReference>
<keyword evidence="2" id="KW-0812">Transmembrane</keyword>
<keyword evidence="5" id="KW-0143">Chaperone</keyword>
<dbReference type="Proteomes" id="UP000232638">
    <property type="component" value="Chromosome"/>
</dbReference>
<evidence type="ECO:0000256" key="6">
    <source>
        <dbReference type="ARBA" id="ARBA00038105"/>
    </source>
</evidence>
<dbReference type="OrthoDB" id="581986at2"/>
<accession>A0A2K8UGH7</accession>
<name>A0A2K8UGH7_9GAMM</name>
<sequence length="263" mass="27807">MRLLLVPLFVLGVLWLVRWFRRTPPARVADTLRKVAMWTVIGVLVLAAATGRLSPVFAFIAALIPAAIRVLTLLQAVPVLQRLLRSLGIPLPGGLFGGGPAAGAAGGGGGGGAPGGSSIRTRFLEMRLDHATGAMDGRVLEGPFAQRALRDLRLDELLRMLELYREADAQSAAVLEAYLDRERGTDWRARDPGPGAARVGSGGGPMNEAEALAILGLEPGADALAVRDAHRRLMQRLHPDRGGSGYLAAKINEAKQVLLKGLG</sequence>
<proteinExistence type="inferred from homology"/>
<dbReference type="Gene3D" id="1.10.287.110">
    <property type="entry name" value="DnaJ domain"/>
    <property type="match status" value="1"/>
</dbReference>
<dbReference type="SUPFAM" id="SSF46565">
    <property type="entry name" value="Chaperone J-domain"/>
    <property type="match status" value="1"/>
</dbReference>
<feature type="domain" description="J" evidence="8">
    <location>
        <begin position="210"/>
        <end position="263"/>
    </location>
</feature>
<evidence type="ECO:0000256" key="1">
    <source>
        <dbReference type="ARBA" id="ARBA00004167"/>
    </source>
</evidence>
<protein>
    <submittedName>
        <fullName evidence="9">Molecular chaperone DnaJ</fullName>
    </submittedName>
</protein>